<dbReference type="Gene3D" id="1.25.10.10">
    <property type="entry name" value="Leucine-rich Repeat Variant"/>
    <property type="match status" value="1"/>
</dbReference>
<dbReference type="InterPro" id="IPR016024">
    <property type="entry name" value="ARM-type_fold"/>
</dbReference>
<dbReference type="SUPFAM" id="SSF48371">
    <property type="entry name" value="ARM repeat"/>
    <property type="match status" value="1"/>
</dbReference>
<dbReference type="Proteomes" id="UP000019118">
    <property type="component" value="Unassembled WGS sequence"/>
</dbReference>
<evidence type="ECO:0000313" key="10">
    <source>
        <dbReference type="Proteomes" id="UP000019118"/>
    </source>
</evidence>
<keyword evidence="5" id="KW-0963">Cytoplasm</keyword>
<comment type="similarity">
    <text evidence="3">Belongs to the exportin family.</text>
</comment>
<dbReference type="GO" id="GO:0005634">
    <property type="term" value="C:nucleus"/>
    <property type="evidence" value="ECO:0007669"/>
    <property type="project" value="UniProtKB-SubCell"/>
</dbReference>
<dbReference type="CTD" id="47141"/>
<evidence type="ECO:0000256" key="4">
    <source>
        <dbReference type="ARBA" id="ARBA00022448"/>
    </source>
</evidence>
<accession>A0AAR5PBX8</accession>
<reference evidence="10" key="1">
    <citation type="journal article" date="2013" name="Genome Biol.">
        <title>Draft genome of the mountain pine beetle, Dendroctonus ponderosae Hopkins, a major forest pest.</title>
        <authorList>
            <person name="Keeling C.I."/>
            <person name="Yuen M.M."/>
            <person name="Liao N.Y."/>
            <person name="Docking T.R."/>
            <person name="Chan S.K."/>
            <person name="Taylor G.A."/>
            <person name="Palmquist D.L."/>
            <person name="Jackman S.D."/>
            <person name="Nguyen A."/>
            <person name="Li M."/>
            <person name="Henderson H."/>
            <person name="Janes J.K."/>
            <person name="Zhao Y."/>
            <person name="Pandoh P."/>
            <person name="Moore R."/>
            <person name="Sperling F.A."/>
            <person name="Huber D.P."/>
            <person name="Birol I."/>
            <person name="Jones S.J."/>
            <person name="Bohlmann J."/>
        </authorList>
    </citation>
    <scope>NUCLEOTIDE SEQUENCE</scope>
</reference>
<organism evidence="9 10">
    <name type="scientific">Dendroctonus ponderosae</name>
    <name type="common">Mountain pine beetle</name>
    <dbReference type="NCBI Taxonomy" id="77166"/>
    <lineage>
        <taxon>Eukaryota</taxon>
        <taxon>Metazoa</taxon>
        <taxon>Ecdysozoa</taxon>
        <taxon>Arthropoda</taxon>
        <taxon>Hexapoda</taxon>
        <taxon>Insecta</taxon>
        <taxon>Pterygota</taxon>
        <taxon>Neoptera</taxon>
        <taxon>Endopterygota</taxon>
        <taxon>Coleoptera</taxon>
        <taxon>Polyphaga</taxon>
        <taxon>Cucujiformia</taxon>
        <taxon>Curculionidae</taxon>
        <taxon>Scolytinae</taxon>
        <taxon>Dendroctonus</taxon>
    </lineage>
</organism>
<dbReference type="InterPro" id="IPR040016">
    <property type="entry name" value="XPO6"/>
</dbReference>
<dbReference type="PANTHER" id="PTHR21452">
    <property type="entry name" value="EXPORTIN-6"/>
    <property type="match status" value="1"/>
</dbReference>
<evidence type="ECO:0000313" key="9">
    <source>
        <dbReference type="EnsemblMetazoa" id="XP_019758568.1"/>
    </source>
</evidence>
<name>A0AAR5PBX8_DENPD</name>
<comment type="subcellular location">
    <subcellularLocation>
        <location evidence="2">Cytoplasm</location>
    </subcellularLocation>
    <subcellularLocation>
        <location evidence="1">Nucleus</location>
    </subcellularLocation>
</comment>
<dbReference type="KEGG" id="dpa:109536689"/>
<evidence type="ECO:0000256" key="8">
    <source>
        <dbReference type="SAM" id="MobiDB-lite"/>
    </source>
</evidence>
<keyword evidence="4" id="KW-0813">Transport</keyword>
<dbReference type="PANTHER" id="PTHR21452:SF4">
    <property type="entry name" value="EXPORTIN-6"/>
    <property type="match status" value="1"/>
</dbReference>
<sequence>MELENSLAVVETLFEEFFNPYTSNCRKHEIEVQLSEIKEVPHKGNLCLHFIKHSSSQHVIMFTLQILEFMVNQGQWPAMETEIQDELKTILPLTLISKSDIPNFLKSKYAKIIVNIAKVDKPGENSNFFYTVTNVIITLLRSSEQLIGLILFRAMCEEFLGLNVKLQTLSCKKEVKKFQEDYIPRVLYLLTDILENISSKSKHTATATPPPSPTQNNSVEGQAPNHNYSADYPPDVRAIIQESLAILSLLFTSIPVEQVPLLTIRAVFNFTKCSSYSQDDDDLCLSAISTVNELFYRKSCPHGAEPLFKAIYILAVELLRNMTTSVTYRTENTDELFVDKISELLVLLIEQHFCRFEADPTFTALEFLSLFFQYTMSLTNSVHFLRCLSVWSTFFKRVKPYASVKYHQVCVGLGSALINKIQFSSNHAQLVDLLTINIDVNNTEWQFFLNSSAEIISQAAQLAPLETLHQLINSWNLCNSQYQELEKYSETWFNNSSNIETEKLTYILRDFSTLSFMLANLADHFCACENPQINGIATPIICLFMENTIKSASSYKNIKSYLLRFNDAKLMQSFIDSQSELLSVLKAWLGWMEARSQLNSNVDIFLNLLLPVLHEGDKVPVQVYSAASQLFLELSRRPNYLCPSSNRAVADFITKVPKLKLNSPEIVNCIYSAICEILLKPLKSLNQHTLPVYKRLIDGFLKELSADFRSLTPKTAEVKVIETVHVLPALAQLIEYCRCYPLVSKKELASGIEPILTHSMVLFPTYVKYSQVHDAFPQFFNSILRNLQSQIGPDFTKNAMNIFFQVAVWEQQSNNLEGVKQLLDIFIVVVQESTNKNFFSDILQICMETIYPLLSSQAMEKPDVFLSFLELLYSILKFHWLYFYNSQVLMGFSPGCNEDEVGPDVPKRPEQLLAILKVFGEALMMDDINIFRQSLASLQELNRSKKLYHKGLFQSNLLPELLRVLLQTFVYKKQALAKEDIMLAVYDMSEVDFDGFIYKFLPLFLESADGLKGKFRDILLCHFQNNKERDIPSFMQNLQNFAADYEQVVIYSRSHSS</sequence>
<proteinExistence type="inferred from homology"/>
<evidence type="ECO:0000256" key="3">
    <source>
        <dbReference type="ARBA" id="ARBA00009466"/>
    </source>
</evidence>
<evidence type="ECO:0000256" key="1">
    <source>
        <dbReference type="ARBA" id="ARBA00004123"/>
    </source>
</evidence>
<keyword evidence="10" id="KW-1185">Reference proteome</keyword>
<reference evidence="9" key="2">
    <citation type="submission" date="2024-08" db="UniProtKB">
        <authorList>
            <consortium name="EnsemblMetazoa"/>
        </authorList>
    </citation>
    <scope>IDENTIFICATION</scope>
</reference>
<dbReference type="GO" id="GO:0006611">
    <property type="term" value="P:protein export from nucleus"/>
    <property type="evidence" value="ECO:0007669"/>
    <property type="project" value="InterPro"/>
</dbReference>
<keyword evidence="7" id="KW-0539">Nucleus</keyword>
<dbReference type="GO" id="GO:0005049">
    <property type="term" value="F:nuclear export signal receptor activity"/>
    <property type="evidence" value="ECO:0007669"/>
    <property type="project" value="InterPro"/>
</dbReference>
<evidence type="ECO:0000256" key="2">
    <source>
        <dbReference type="ARBA" id="ARBA00004496"/>
    </source>
</evidence>
<feature type="region of interest" description="Disordered" evidence="8">
    <location>
        <begin position="201"/>
        <end position="227"/>
    </location>
</feature>
<feature type="compositionally biased region" description="Polar residues" evidence="8">
    <location>
        <begin position="215"/>
        <end position="227"/>
    </location>
</feature>
<dbReference type="GeneID" id="109536689"/>
<dbReference type="InterPro" id="IPR011989">
    <property type="entry name" value="ARM-like"/>
</dbReference>
<dbReference type="GO" id="GO:0005737">
    <property type="term" value="C:cytoplasm"/>
    <property type="evidence" value="ECO:0007669"/>
    <property type="project" value="UniProtKB-SubCell"/>
</dbReference>
<protein>
    <recommendedName>
        <fullName evidence="11">Exportin-1 C-terminal domain-containing protein</fullName>
    </recommendedName>
</protein>
<evidence type="ECO:0008006" key="11">
    <source>
        <dbReference type="Google" id="ProtNLM"/>
    </source>
</evidence>
<evidence type="ECO:0000256" key="6">
    <source>
        <dbReference type="ARBA" id="ARBA00022927"/>
    </source>
</evidence>
<keyword evidence="6" id="KW-0653">Protein transport</keyword>
<evidence type="ECO:0000256" key="7">
    <source>
        <dbReference type="ARBA" id="ARBA00023242"/>
    </source>
</evidence>
<dbReference type="EnsemblMetazoa" id="XM_019903009.1">
    <property type="protein sequence ID" value="XP_019758568.1"/>
    <property type="gene ID" value="LOC109536689"/>
</dbReference>
<evidence type="ECO:0000256" key="5">
    <source>
        <dbReference type="ARBA" id="ARBA00022490"/>
    </source>
</evidence>
<dbReference type="AlphaFoldDB" id="A0AAR5PBX8"/>